<feature type="compositionally biased region" description="Low complexity" evidence="1">
    <location>
        <begin position="281"/>
        <end position="291"/>
    </location>
</feature>
<proteinExistence type="predicted"/>
<feature type="compositionally biased region" description="Basic and acidic residues" evidence="1">
    <location>
        <begin position="302"/>
        <end position="311"/>
    </location>
</feature>
<gene>
    <name evidence="2" type="ORF">CDCA_CDCA18G4542</name>
</gene>
<accession>A0AAV9J1M7</accession>
<evidence type="ECO:0000313" key="3">
    <source>
        <dbReference type="Proteomes" id="UP001301350"/>
    </source>
</evidence>
<dbReference type="EMBL" id="JANCYW010000018">
    <property type="protein sequence ID" value="KAK4538517.1"/>
    <property type="molecule type" value="Genomic_DNA"/>
</dbReference>
<evidence type="ECO:0000256" key="1">
    <source>
        <dbReference type="SAM" id="MobiDB-lite"/>
    </source>
</evidence>
<evidence type="ECO:0000313" key="2">
    <source>
        <dbReference type="EMBL" id="KAK4538517.1"/>
    </source>
</evidence>
<organism evidence="2 3">
    <name type="scientific">Cyanidium caldarium</name>
    <name type="common">Red alga</name>
    <dbReference type="NCBI Taxonomy" id="2771"/>
    <lineage>
        <taxon>Eukaryota</taxon>
        <taxon>Rhodophyta</taxon>
        <taxon>Bangiophyceae</taxon>
        <taxon>Cyanidiales</taxon>
        <taxon>Cyanidiaceae</taxon>
        <taxon>Cyanidium</taxon>
    </lineage>
</organism>
<feature type="compositionally biased region" description="Basic and acidic residues" evidence="1">
    <location>
        <begin position="268"/>
        <end position="277"/>
    </location>
</feature>
<reference evidence="2 3" key="1">
    <citation type="submission" date="2022-07" db="EMBL/GenBank/DDBJ databases">
        <title>Genome-wide signatures of adaptation to extreme environments.</title>
        <authorList>
            <person name="Cho C.H."/>
            <person name="Yoon H.S."/>
        </authorList>
    </citation>
    <scope>NUCLEOTIDE SEQUENCE [LARGE SCALE GENOMIC DNA]</scope>
    <source>
        <strain evidence="2 3">DBV 063 E5</strain>
    </source>
</reference>
<name>A0AAV9J1M7_CYACA</name>
<feature type="compositionally biased region" description="Low complexity" evidence="1">
    <location>
        <begin position="160"/>
        <end position="170"/>
    </location>
</feature>
<dbReference type="Proteomes" id="UP001301350">
    <property type="component" value="Unassembled WGS sequence"/>
</dbReference>
<protein>
    <submittedName>
        <fullName evidence="2">Uncharacterized protein</fullName>
    </submittedName>
</protein>
<comment type="caution">
    <text evidence="2">The sequence shown here is derived from an EMBL/GenBank/DDBJ whole genome shotgun (WGS) entry which is preliminary data.</text>
</comment>
<keyword evidence="3" id="KW-1185">Reference proteome</keyword>
<sequence length="311" mass="33231">MSPAPLVIPAVLGKADATFKLLGGSSIVFNVIKSYIFGKPLRCIEYPDGDLATVKLYSMSVASLRQRIAMAQSPPFPTVVLRGEDVKQVSVFYAPIFTEPVRTNADVRALPDASWLFWSLVSPQDACIPRRGVKLEAAPPLVRGGTAARQSGGGGGGGTQRSLSSGTTGTERLAATLSERALRDMAVGLVRALFATGGDRQLRREEYDRLIDLAVDGDAGLLTLVRTMNDDQQELGYHARRLLQRRLGNVDKSGPAALLADQVAQDVLERQTQRGDEASASEDAASAAAASRPQQVAGHGGQRHDRQAREA</sequence>
<dbReference type="AlphaFoldDB" id="A0AAV9J1M7"/>
<feature type="region of interest" description="Disordered" evidence="1">
    <location>
        <begin position="142"/>
        <end position="170"/>
    </location>
</feature>
<feature type="region of interest" description="Disordered" evidence="1">
    <location>
        <begin position="268"/>
        <end position="311"/>
    </location>
</feature>